<dbReference type="PANTHER" id="PTHR34477">
    <property type="entry name" value="UPF0213 PROTEIN YHBQ"/>
    <property type="match status" value="1"/>
</dbReference>
<dbReference type="Pfam" id="PF01541">
    <property type="entry name" value="GIY-YIG"/>
    <property type="match status" value="1"/>
</dbReference>
<evidence type="ECO:0000313" key="3">
    <source>
        <dbReference type="EMBL" id="UOR10703.1"/>
    </source>
</evidence>
<keyword evidence="4" id="KW-1185">Reference proteome</keyword>
<organism evidence="3 4">
    <name type="scientific">Halobacillus amylolyticus</name>
    <dbReference type="NCBI Taxonomy" id="2932259"/>
    <lineage>
        <taxon>Bacteria</taxon>
        <taxon>Bacillati</taxon>
        <taxon>Bacillota</taxon>
        <taxon>Bacilli</taxon>
        <taxon>Bacillales</taxon>
        <taxon>Bacillaceae</taxon>
        <taxon>Halobacillus</taxon>
    </lineage>
</organism>
<evidence type="ECO:0000256" key="1">
    <source>
        <dbReference type="ARBA" id="ARBA00007435"/>
    </source>
</evidence>
<dbReference type="RefSeq" id="WP_245029966.1">
    <property type="nucleotide sequence ID" value="NZ_CP095075.1"/>
</dbReference>
<evidence type="ECO:0000259" key="2">
    <source>
        <dbReference type="PROSITE" id="PS50164"/>
    </source>
</evidence>
<name>A0ABY4H754_9BACI</name>
<reference evidence="3" key="1">
    <citation type="submission" date="2022-04" db="EMBL/GenBank/DDBJ databases">
        <title>Halobacillus sp. isolated from saltern.</title>
        <authorList>
            <person name="Won M."/>
            <person name="Lee C.-M."/>
            <person name="Woen H.-Y."/>
            <person name="Kwon S.-W."/>
        </authorList>
    </citation>
    <scope>NUCLEOTIDE SEQUENCE</scope>
    <source>
        <strain evidence="3">SSHM10-5</strain>
    </source>
</reference>
<dbReference type="InterPro" id="IPR050190">
    <property type="entry name" value="UPF0213_domain"/>
</dbReference>
<dbReference type="InterPro" id="IPR000305">
    <property type="entry name" value="GIY-YIG_endonuc"/>
</dbReference>
<evidence type="ECO:0000313" key="4">
    <source>
        <dbReference type="Proteomes" id="UP000830326"/>
    </source>
</evidence>
<accession>A0ABY4H754</accession>
<dbReference type="PANTHER" id="PTHR34477:SF1">
    <property type="entry name" value="UPF0213 PROTEIN YHBQ"/>
    <property type="match status" value="1"/>
</dbReference>
<dbReference type="SUPFAM" id="SSF82771">
    <property type="entry name" value="GIY-YIG endonuclease"/>
    <property type="match status" value="1"/>
</dbReference>
<dbReference type="CDD" id="cd10456">
    <property type="entry name" value="GIY-YIG_UPF0213"/>
    <property type="match status" value="1"/>
</dbReference>
<gene>
    <name evidence="3" type="ORF">MUO15_13770</name>
</gene>
<feature type="domain" description="GIY-YIG" evidence="2">
    <location>
        <begin position="3"/>
        <end position="78"/>
    </location>
</feature>
<sequence length="96" mass="11246">MATNHFVYMLRCKDDTLYTGYTNNLEARLQKHTSGKGAKYTRGRGPFNLVYCQIYKSKAEAMHNEYKMKQLSKVEKEEWIASHQGGCPDEYSKKLW</sequence>
<proteinExistence type="inferred from homology"/>
<dbReference type="EMBL" id="CP095075">
    <property type="protein sequence ID" value="UOR10703.1"/>
    <property type="molecule type" value="Genomic_DNA"/>
</dbReference>
<dbReference type="InterPro" id="IPR035901">
    <property type="entry name" value="GIY-YIG_endonuc_sf"/>
</dbReference>
<dbReference type="PROSITE" id="PS50164">
    <property type="entry name" value="GIY_YIG"/>
    <property type="match status" value="1"/>
</dbReference>
<dbReference type="Gene3D" id="3.40.1440.10">
    <property type="entry name" value="GIY-YIG endonuclease"/>
    <property type="match status" value="1"/>
</dbReference>
<dbReference type="Proteomes" id="UP000830326">
    <property type="component" value="Chromosome"/>
</dbReference>
<protein>
    <submittedName>
        <fullName evidence="3">GIY-YIG nuclease family protein</fullName>
    </submittedName>
</protein>
<comment type="similarity">
    <text evidence="1">Belongs to the UPF0213 family.</text>
</comment>